<keyword evidence="8" id="KW-1185">Reference proteome</keyword>
<dbReference type="SMART" id="SM00382">
    <property type="entry name" value="AAA"/>
    <property type="match status" value="1"/>
</dbReference>
<feature type="domain" description="ABC transporter" evidence="6">
    <location>
        <begin position="8"/>
        <end position="239"/>
    </location>
</feature>
<dbReference type="AlphaFoldDB" id="A0A1Q8ZMT8"/>
<keyword evidence="4 7" id="KW-0067">ATP-binding</keyword>
<dbReference type="STRING" id="1867956.BJF95_14015"/>
<dbReference type="RefSeq" id="WP_075641240.1">
    <property type="nucleotide sequence ID" value="NZ_MKIM01000029.1"/>
</dbReference>
<evidence type="ECO:0000256" key="1">
    <source>
        <dbReference type="ARBA" id="ARBA00005417"/>
    </source>
</evidence>
<dbReference type="GO" id="GO:0016887">
    <property type="term" value="F:ATP hydrolysis activity"/>
    <property type="evidence" value="ECO:0007669"/>
    <property type="project" value="InterPro"/>
</dbReference>
<dbReference type="PROSITE" id="PS50893">
    <property type="entry name" value="ABC_TRANSPORTER_2"/>
    <property type="match status" value="1"/>
</dbReference>
<dbReference type="Proteomes" id="UP000186894">
    <property type="component" value="Unassembled WGS sequence"/>
</dbReference>
<dbReference type="GO" id="GO:0015807">
    <property type="term" value="P:L-amino acid transport"/>
    <property type="evidence" value="ECO:0007669"/>
    <property type="project" value="TreeGrafter"/>
</dbReference>
<dbReference type="SUPFAM" id="SSF52540">
    <property type="entry name" value="P-loop containing nucleoside triphosphate hydrolases"/>
    <property type="match status" value="1"/>
</dbReference>
<evidence type="ECO:0000313" key="7">
    <source>
        <dbReference type="EMBL" id="OLP43033.1"/>
    </source>
</evidence>
<dbReference type="GO" id="GO:0015658">
    <property type="term" value="F:branched-chain amino acid transmembrane transporter activity"/>
    <property type="evidence" value="ECO:0007669"/>
    <property type="project" value="TreeGrafter"/>
</dbReference>
<evidence type="ECO:0000256" key="5">
    <source>
        <dbReference type="ARBA" id="ARBA00022970"/>
    </source>
</evidence>
<keyword evidence="2" id="KW-0813">Transport</keyword>
<evidence type="ECO:0000256" key="2">
    <source>
        <dbReference type="ARBA" id="ARBA00022448"/>
    </source>
</evidence>
<dbReference type="EMBL" id="MKIM01000029">
    <property type="protein sequence ID" value="OLP43033.1"/>
    <property type="molecule type" value="Genomic_DNA"/>
</dbReference>
<reference evidence="7 8" key="1">
    <citation type="submission" date="2016-09" db="EMBL/GenBank/DDBJ databases">
        <title>Rhizobium oryziradicis sp. nov., isolated from the root of rice.</title>
        <authorList>
            <person name="Zhao J."/>
            <person name="Zhang X."/>
        </authorList>
    </citation>
    <scope>NUCLEOTIDE SEQUENCE [LARGE SCALE GENOMIC DNA]</scope>
    <source>
        <strain evidence="7 8">N19</strain>
    </source>
</reference>
<dbReference type="PANTHER" id="PTHR43820:SF5">
    <property type="entry name" value="HIGH-AFFINITY BRANCHED-CHAIN AMINO ACID TRANSPORT ATP-BINDING PROTEIN"/>
    <property type="match status" value="1"/>
</dbReference>
<protein>
    <submittedName>
        <fullName evidence="7">ABC transporter ATP-binding protein</fullName>
    </submittedName>
</protein>
<accession>A0A1Q8ZMT8</accession>
<proteinExistence type="inferred from homology"/>
<dbReference type="InterPro" id="IPR017871">
    <property type="entry name" value="ABC_transporter-like_CS"/>
</dbReference>
<dbReference type="InterPro" id="IPR003439">
    <property type="entry name" value="ABC_transporter-like_ATP-bd"/>
</dbReference>
<dbReference type="CDD" id="cd03224">
    <property type="entry name" value="ABC_TM1139_LivF_branched"/>
    <property type="match status" value="1"/>
</dbReference>
<dbReference type="Pfam" id="PF00005">
    <property type="entry name" value="ABC_tran"/>
    <property type="match status" value="1"/>
</dbReference>
<comment type="similarity">
    <text evidence="1">Belongs to the ABC transporter superfamily.</text>
</comment>
<keyword evidence="5" id="KW-0029">Amino-acid transport</keyword>
<sequence>MSNATPLLEVKNLRSGYGRIPILQGLSLSVHPGERVGILGHNGMGKSTLLRTITSHLPTSDGKVSFEGKSITGASPTTIARSGIGYVPQGREIFPGLSVMDNLRVGCRLSKRPETDVLADILELFPRLKAYLDRRGGALSGGEQQLLALARCLCGDPRIVLLDEPTEGIQPSIIEEIADTLKAAAISRGLAILLVEQNLGFIAAVSERVLILQRGEITREVPPDAMHDIERLEAFAELA</sequence>
<dbReference type="Gene3D" id="3.40.50.300">
    <property type="entry name" value="P-loop containing nucleotide triphosphate hydrolases"/>
    <property type="match status" value="1"/>
</dbReference>
<evidence type="ECO:0000256" key="3">
    <source>
        <dbReference type="ARBA" id="ARBA00022741"/>
    </source>
</evidence>
<dbReference type="InterPro" id="IPR003593">
    <property type="entry name" value="AAA+_ATPase"/>
</dbReference>
<dbReference type="GO" id="GO:0005524">
    <property type="term" value="F:ATP binding"/>
    <property type="evidence" value="ECO:0007669"/>
    <property type="project" value="UniProtKB-KW"/>
</dbReference>
<evidence type="ECO:0000256" key="4">
    <source>
        <dbReference type="ARBA" id="ARBA00022840"/>
    </source>
</evidence>
<dbReference type="OrthoDB" id="9776369at2"/>
<dbReference type="InterPro" id="IPR052156">
    <property type="entry name" value="BCAA_Transport_ATP-bd_LivF"/>
</dbReference>
<keyword evidence="3" id="KW-0547">Nucleotide-binding</keyword>
<dbReference type="PROSITE" id="PS00211">
    <property type="entry name" value="ABC_TRANSPORTER_1"/>
    <property type="match status" value="1"/>
</dbReference>
<gene>
    <name evidence="7" type="ORF">BJF95_14015</name>
</gene>
<evidence type="ECO:0000259" key="6">
    <source>
        <dbReference type="PROSITE" id="PS50893"/>
    </source>
</evidence>
<organism evidence="7 8">
    <name type="scientific">Rhizobium oryziradicis</name>
    <dbReference type="NCBI Taxonomy" id="1867956"/>
    <lineage>
        <taxon>Bacteria</taxon>
        <taxon>Pseudomonadati</taxon>
        <taxon>Pseudomonadota</taxon>
        <taxon>Alphaproteobacteria</taxon>
        <taxon>Hyphomicrobiales</taxon>
        <taxon>Rhizobiaceae</taxon>
        <taxon>Rhizobium/Agrobacterium group</taxon>
        <taxon>Rhizobium</taxon>
    </lineage>
</organism>
<dbReference type="InterPro" id="IPR027417">
    <property type="entry name" value="P-loop_NTPase"/>
</dbReference>
<evidence type="ECO:0000313" key="8">
    <source>
        <dbReference type="Proteomes" id="UP000186894"/>
    </source>
</evidence>
<dbReference type="PANTHER" id="PTHR43820">
    <property type="entry name" value="HIGH-AFFINITY BRANCHED-CHAIN AMINO ACID TRANSPORT ATP-BINDING PROTEIN LIVF"/>
    <property type="match status" value="1"/>
</dbReference>
<name>A0A1Q8ZMT8_9HYPH</name>
<comment type="caution">
    <text evidence="7">The sequence shown here is derived from an EMBL/GenBank/DDBJ whole genome shotgun (WGS) entry which is preliminary data.</text>
</comment>